<comment type="caution">
    <text evidence="5">Lacks conserved residue(s) required for the propagation of feature annotation.</text>
</comment>
<reference evidence="9" key="1">
    <citation type="submission" date="2021-07" db="EMBL/GenBank/DDBJ databases">
        <title>New genus and species of the family Alcaligenaceae.</title>
        <authorList>
            <person name="Hahn M.W."/>
        </authorList>
    </citation>
    <scope>NUCLEOTIDE SEQUENCE</scope>
    <source>
        <strain evidence="9">LF4-65</strain>
    </source>
</reference>
<dbReference type="PANTHER" id="PTHR33823:SF2">
    <property type="entry name" value="RNA POLYMERASE-BINDING TRANSCRIPTION FACTOR DKSA"/>
    <property type="match status" value="1"/>
</dbReference>
<accession>A0A953N9K8</accession>
<dbReference type="InterPro" id="IPR020458">
    <property type="entry name" value="Znf_DskA_TraR_CS"/>
</dbReference>
<dbReference type="GO" id="GO:0008270">
    <property type="term" value="F:zinc ion binding"/>
    <property type="evidence" value="ECO:0007669"/>
    <property type="project" value="UniProtKB-UniRule"/>
</dbReference>
<feature type="zinc finger region" description="dksA C4-type" evidence="6">
    <location>
        <begin position="88"/>
        <end position="112"/>
    </location>
</feature>
<name>A0A953N9K8_9BURK</name>
<keyword evidence="1 5" id="KW-0963">Cytoplasm</keyword>
<comment type="subunit">
    <text evidence="5">Interacts directly with the RNA polymerase.</text>
</comment>
<evidence type="ECO:0000256" key="3">
    <source>
        <dbReference type="ARBA" id="ARBA00022771"/>
    </source>
</evidence>
<gene>
    <name evidence="5 9" type="primary">dksA</name>
    <name evidence="9" type="ORF">KZZ10_06100</name>
</gene>
<dbReference type="InterPro" id="IPR000962">
    <property type="entry name" value="Znf_DskA_TraR"/>
</dbReference>
<keyword evidence="3 5" id="KW-0863">Zinc-finger</keyword>
<evidence type="ECO:0000256" key="2">
    <source>
        <dbReference type="ARBA" id="ARBA00022723"/>
    </source>
</evidence>
<dbReference type="HAMAP" id="MF_00926">
    <property type="entry name" value="DksA"/>
    <property type="match status" value="1"/>
</dbReference>
<evidence type="ECO:0000256" key="4">
    <source>
        <dbReference type="ARBA" id="ARBA00022833"/>
    </source>
</evidence>
<evidence type="ECO:0000313" key="9">
    <source>
        <dbReference type="EMBL" id="MBZ1350213.1"/>
    </source>
</evidence>
<keyword evidence="2 5" id="KW-0479">Metal-binding</keyword>
<dbReference type="Pfam" id="PF21157">
    <property type="entry name" value="DksA_N"/>
    <property type="match status" value="1"/>
</dbReference>
<dbReference type="GO" id="GO:0005737">
    <property type="term" value="C:cytoplasm"/>
    <property type="evidence" value="ECO:0007669"/>
    <property type="project" value="UniProtKB-SubCell"/>
</dbReference>
<dbReference type="GO" id="GO:0010468">
    <property type="term" value="P:regulation of gene expression"/>
    <property type="evidence" value="ECO:0007669"/>
    <property type="project" value="UniProtKB-UniRule"/>
</dbReference>
<dbReference type="InterPro" id="IPR012784">
    <property type="entry name" value="DksA_RNA_pol-bd"/>
</dbReference>
<feature type="domain" description="DnaK suppressor protein DksA N-terminal" evidence="8">
    <location>
        <begin position="11"/>
        <end position="80"/>
    </location>
</feature>
<dbReference type="Gene3D" id="1.20.120.910">
    <property type="entry name" value="DksA, coiled-coil domain"/>
    <property type="match status" value="1"/>
</dbReference>
<keyword evidence="4 5" id="KW-0862">Zinc</keyword>
<sequence length="125" mass="14688">MPESEYMNERQLGFFRDRLRQLEQEILSNAGATTEHLRETQFVPDPADRATIEEEHALELRTRDRERKLLKKVQQSIARIDAGEYGWCEETGEPIGLRRLLARPTATLSLEAQERREMRQKMFGD</sequence>
<comment type="caution">
    <text evidence="9">The sequence shown here is derived from an EMBL/GenBank/DDBJ whole genome shotgun (WGS) entry which is preliminary data.</text>
</comment>
<evidence type="ECO:0000313" key="10">
    <source>
        <dbReference type="Proteomes" id="UP000739565"/>
    </source>
</evidence>
<evidence type="ECO:0000259" key="7">
    <source>
        <dbReference type="Pfam" id="PF01258"/>
    </source>
</evidence>
<dbReference type="InterPro" id="IPR048489">
    <property type="entry name" value="DksA_N"/>
</dbReference>
<dbReference type="PROSITE" id="PS51128">
    <property type="entry name" value="ZF_DKSA_2"/>
    <property type="match status" value="1"/>
</dbReference>
<dbReference type="InterPro" id="IPR037187">
    <property type="entry name" value="DnaK_N"/>
</dbReference>
<dbReference type="Proteomes" id="UP000739565">
    <property type="component" value="Unassembled WGS sequence"/>
</dbReference>
<comment type="function">
    <text evidence="5">Transcription factor that acts by binding directly to the RNA polymerase (RNAP). Required for negative regulation of rRNA expression and positive regulation of several amino acid biosynthesis promoters.</text>
</comment>
<evidence type="ECO:0000259" key="8">
    <source>
        <dbReference type="Pfam" id="PF21157"/>
    </source>
</evidence>
<keyword evidence="10" id="KW-1185">Reference proteome</keyword>
<dbReference type="SUPFAM" id="SSF57716">
    <property type="entry name" value="Glucocorticoid receptor-like (DNA-binding domain)"/>
    <property type="match status" value="1"/>
</dbReference>
<dbReference type="PROSITE" id="PS01102">
    <property type="entry name" value="ZF_DKSA_1"/>
    <property type="match status" value="1"/>
</dbReference>
<evidence type="ECO:0000256" key="6">
    <source>
        <dbReference type="PROSITE-ProRule" id="PRU00510"/>
    </source>
</evidence>
<feature type="domain" description="Zinc finger DksA/TraR C4-type" evidence="7">
    <location>
        <begin position="83"/>
        <end position="117"/>
    </location>
</feature>
<dbReference type="PANTHER" id="PTHR33823">
    <property type="entry name" value="RNA POLYMERASE-BINDING TRANSCRIPTION FACTOR DKSA-RELATED"/>
    <property type="match status" value="1"/>
</dbReference>
<dbReference type="SUPFAM" id="SSF109635">
    <property type="entry name" value="DnaK suppressor protein DksA, alpha-hairpin domain"/>
    <property type="match status" value="1"/>
</dbReference>
<dbReference type="EMBL" id="JAHXRI010000006">
    <property type="protein sequence ID" value="MBZ1350213.1"/>
    <property type="molecule type" value="Genomic_DNA"/>
</dbReference>
<evidence type="ECO:0000256" key="5">
    <source>
        <dbReference type="HAMAP-Rule" id="MF_00926"/>
    </source>
</evidence>
<dbReference type="NCBIfam" id="TIGR02420">
    <property type="entry name" value="dksA"/>
    <property type="match status" value="1"/>
</dbReference>
<proteinExistence type="inferred from homology"/>
<organism evidence="9 10">
    <name type="scientific">Zwartia hollandica</name>
    <dbReference type="NCBI Taxonomy" id="324606"/>
    <lineage>
        <taxon>Bacteria</taxon>
        <taxon>Pseudomonadati</taxon>
        <taxon>Pseudomonadota</taxon>
        <taxon>Betaproteobacteria</taxon>
        <taxon>Burkholderiales</taxon>
        <taxon>Alcaligenaceae</taxon>
        <taxon>Zwartia</taxon>
    </lineage>
</organism>
<comment type="similarity">
    <text evidence="5">Belongs to the DksA family.</text>
</comment>
<evidence type="ECO:0000256" key="1">
    <source>
        <dbReference type="ARBA" id="ARBA00022490"/>
    </source>
</evidence>
<dbReference type="Pfam" id="PF01258">
    <property type="entry name" value="zf-dskA_traR"/>
    <property type="match status" value="1"/>
</dbReference>
<protein>
    <recommendedName>
        <fullName evidence="5">RNA polymerase-binding transcription factor DksA</fullName>
    </recommendedName>
</protein>
<dbReference type="AlphaFoldDB" id="A0A953N9K8"/>
<comment type="subcellular location">
    <subcellularLocation>
        <location evidence="5">Cytoplasm</location>
    </subcellularLocation>
</comment>